<protein>
    <recommendedName>
        <fullName evidence="3">C3HC-type domain-containing protein</fullName>
    </recommendedName>
</protein>
<evidence type="ECO:0000256" key="1">
    <source>
        <dbReference type="ARBA" id="ARBA00004123"/>
    </source>
</evidence>
<dbReference type="FunCoup" id="G8ZNK4">
    <property type="interactions" value="41"/>
</dbReference>
<dbReference type="KEGG" id="tdl:TDEL_0B00690"/>
<dbReference type="OrthoDB" id="4068218at2759"/>
<dbReference type="Proteomes" id="UP000005627">
    <property type="component" value="Chromosome 2"/>
</dbReference>
<evidence type="ECO:0000256" key="2">
    <source>
        <dbReference type="ARBA" id="ARBA00023242"/>
    </source>
</evidence>
<dbReference type="HOGENOM" id="CLU_831968_0_0_1"/>
<dbReference type="RefSeq" id="XP_003679409.1">
    <property type="nucleotide sequence ID" value="XM_003679361.1"/>
</dbReference>
<dbReference type="GO" id="GO:0044615">
    <property type="term" value="C:nuclear pore nuclear basket"/>
    <property type="evidence" value="ECO:0007669"/>
    <property type="project" value="EnsemblFungi"/>
</dbReference>
<dbReference type="Pfam" id="PF07967">
    <property type="entry name" value="zf-C3HC"/>
    <property type="match status" value="1"/>
</dbReference>
<keyword evidence="5" id="KW-1185">Reference proteome</keyword>
<keyword evidence="2" id="KW-0539">Nucleus</keyword>
<dbReference type="GO" id="GO:0031965">
    <property type="term" value="C:nuclear membrane"/>
    <property type="evidence" value="ECO:0007669"/>
    <property type="project" value="EnsemblFungi"/>
</dbReference>
<name>G8ZNK4_TORDE</name>
<accession>G8ZNK4</accession>
<sequence>MDAEVRNRLEVVWKRLDLGLSDSKRLGKHSAIRDGRVAGIVRKWKYRTRKDADGPFSRTNRFLPQKMQKLKPLYVNMVDVALEELPGVRLRDLEALLDRCQRIQEGCAGALLDWDERWNNPLTLASKGWEFSSLGQTGKLICTCCCCRKTLCVDMKFDTEPTESSRKSYWINGVINAHDSSCPWRENQFDLDKEYYLKESNLIWDITRMHRSLLNAPDLRNEDVARSYLATQQLTQLKRLFSCGDHSDALVVLLRGYYFIDNEPKIVQCAGCFRKTFTENVWNSSKLNYHAKWCRYRKETELPFMILKSLRKDSEDNSMTERLHNLETYLEDI</sequence>
<dbReference type="InterPro" id="IPR012935">
    <property type="entry name" value="NuBaID_N"/>
</dbReference>
<dbReference type="eggNOG" id="ENOG502S4N7">
    <property type="taxonomic scope" value="Eukaryota"/>
</dbReference>
<evidence type="ECO:0000259" key="3">
    <source>
        <dbReference type="Pfam" id="PF07967"/>
    </source>
</evidence>
<reference evidence="4 5" key="1">
    <citation type="journal article" date="2011" name="Proc. Natl. Acad. Sci. U.S.A.">
        <title>Evolutionary erosion of yeast sex chromosomes by mating-type switching accidents.</title>
        <authorList>
            <person name="Gordon J.L."/>
            <person name="Armisen D."/>
            <person name="Proux-Wera E."/>
            <person name="Oheigeartaigh S.S."/>
            <person name="Byrne K.P."/>
            <person name="Wolfe K.H."/>
        </authorList>
    </citation>
    <scope>NUCLEOTIDE SEQUENCE [LARGE SCALE GENOMIC DNA]</scope>
    <source>
        <strain evidence="5">ATCC 10662 / CBS 1146 / NBRC 0425 / NCYC 2629 / NRRL Y-866</strain>
    </source>
</reference>
<dbReference type="GO" id="GO:0051237">
    <property type="term" value="P:maintenance of RNA location"/>
    <property type="evidence" value="ECO:0007669"/>
    <property type="project" value="EnsemblFungi"/>
</dbReference>
<dbReference type="GO" id="GO:0008270">
    <property type="term" value="F:zinc ion binding"/>
    <property type="evidence" value="ECO:0007669"/>
    <property type="project" value="InterPro"/>
</dbReference>
<dbReference type="AlphaFoldDB" id="G8ZNK4"/>
<organism evidence="4 5">
    <name type="scientific">Torulaspora delbrueckii</name>
    <name type="common">Yeast</name>
    <name type="synonym">Candida colliculosa</name>
    <dbReference type="NCBI Taxonomy" id="4950"/>
    <lineage>
        <taxon>Eukaryota</taxon>
        <taxon>Fungi</taxon>
        <taxon>Dikarya</taxon>
        <taxon>Ascomycota</taxon>
        <taxon>Saccharomycotina</taxon>
        <taxon>Saccharomycetes</taxon>
        <taxon>Saccharomycetales</taxon>
        <taxon>Saccharomycetaceae</taxon>
        <taxon>Torulaspora</taxon>
    </lineage>
</organism>
<comment type="subcellular location">
    <subcellularLocation>
        <location evidence="1">Nucleus</location>
    </subcellularLocation>
</comment>
<evidence type="ECO:0000313" key="5">
    <source>
        <dbReference type="Proteomes" id="UP000005627"/>
    </source>
</evidence>
<dbReference type="GeneID" id="11500227"/>
<gene>
    <name evidence="4" type="primary">TDEL0B00690</name>
    <name evidence="4" type="ORF">TDEL_0B00690</name>
</gene>
<feature type="domain" description="C3HC-type" evidence="3">
    <location>
        <begin position="120"/>
        <end position="197"/>
    </location>
</feature>
<proteinExistence type="predicted"/>
<dbReference type="EMBL" id="HE616743">
    <property type="protein sequence ID" value="CCE90198.1"/>
    <property type="molecule type" value="Genomic_DNA"/>
</dbReference>
<dbReference type="InParanoid" id="G8ZNK4"/>
<evidence type="ECO:0000313" key="4">
    <source>
        <dbReference type="EMBL" id="CCE90198.1"/>
    </source>
</evidence>